<sequence length="585" mass="68191">MNPTQELVYDVVIMGAGFAGNCQARHLLLKNPNIKIAIVDPRSPERTAKDLKVGESTVEIGATFLSKELGLHEYLIENHSPKHGLNFHWAKNPDQTDSIDDYYHVGNRTVPIDTFQLNRAKLEQDLLQMNRDMGAIFYNGRVVDVELTPKDELHTVQVKLEENQIDLKAKHLIDAAGRRFIIGKKTDNLIFDPEQLYGINTGSAWLRVKNIDRSIIDNGYHPNSSVASRFYATHHWFGHGHWIWMIPIDKQEKELSIGIVYHKNIIPSQEINTLEKFTNFLKANHAVVSNLIESGELVDFNHLPRLAHNSKKIISEDNWYVLGDAAQMFDPFYSPGLTLTALAIESTTDIICSQLAGEADIEQKQEFYNNFLLINSRTYNQIYQKHDKHLGDASVMSWRIYMENMFWFGILVPMYIGKWFLDFDFISQYQKIANFIFFGKNSIFTELYEIFDKLVERKINIGVVDYTRADQFFWNYSPTKMFDKFLENTKFEALRCNVFAGMKATFFFLIFYYLKLRFKGFGILGVLSPRCIFRVLQLFGLYIYVAMGEQIYLFKTRNLPDNSLINQMREEFKNYQYQPELQPWF</sequence>
<dbReference type="RefSeq" id="WP_190405304.1">
    <property type="nucleotide sequence ID" value="NZ_JACJRF010000002.1"/>
</dbReference>
<protein>
    <submittedName>
        <fullName evidence="5">Tryptophan 7-halogenase</fullName>
    </submittedName>
</protein>
<dbReference type="Proteomes" id="UP000607281">
    <property type="component" value="Unassembled WGS sequence"/>
</dbReference>
<keyword evidence="4" id="KW-0472">Membrane</keyword>
<dbReference type="InterPro" id="IPR036188">
    <property type="entry name" value="FAD/NAD-bd_sf"/>
</dbReference>
<dbReference type="Pfam" id="PF04820">
    <property type="entry name" value="Trp_halogenase"/>
    <property type="match status" value="1"/>
</dbReference>
<dbReference type="Gene3D" id="3.50.50.60">
    <property type="entry name" value="FAD/NAD(P)-binding domain"/>
    <property type="match status" value="1"/>
</dbReference>
<evidence type="ECO:0000256" key="3">
    <source>
        <dbReference type="ARBA" id="ARBA00038396"/>
    </source>
</evidence>
<dbReference type="SUPFAM" id="SSF51905">
    <property type="entry name" value="FAD/NAD(P)-binding domain"/>
    <property type="match status" value="1"/>
</dbReference>
<name>A0ABR8CHY9_9NOST</name>
<evidence type="ECO:0000313" key="5">
    <source>
        <dbReference type="EMBL" id="MBD2342817.1"/>
    </source>
</evidence>
<comment type="similarity">
    <text evidence="3">Belongs to the flavin-dependent halogenase family. Bacterial tryptophan halogenase subfamily.</text>
</comment>
<feature type="transmembrane region" description="Helical" evidence="4">
    <location>
        <begin position="520"/>
        <end position="545"/>
    </location>
</feature>
<evidence type="ECO:0000256" key="1">
    <source>
        <dbReference type="ARBA" id="ARBA00023002"/>
    </source>
</evidence>
<keyword evidence="4" id="KW-0812">Transmembrane</keyword>
<organism evidence="5 6">
    <name type="scientific">Anabaena subtropica FACHB-260</name>
    <dbReference type="NCBI Taxonomy" id="2692884"/>
    <lineage>
        <taxon>Bacteria</taxon>
        <taxon>Bacillati</taxon>
        <taxon>Cyanobacteriota</taxon>
        <taxon>Cyanophyceae</taxon>
        <taxon>Nostocales</taxon>
        <taxon>Nostocaceae</taxon>
        <taxon>Anabaena</taxon>
    </lineage>
</organism>
<feature type="transmembrane region" description="Helical" evidence="4">
    <location>
        <begin position="494"/>
        <end position="514"/>
    </location>
</feature>
<keyword evidence="1" id="KW-0560">Oxidoreductase</keyword>
<gene>
    <name evidence="5" type="ORF">H6G18_01470</name>
</gene>
<dbReference type="InterPro" id="IPR006905">
    <property type="entry name" value="Flavin_halogenase"/>
</dbReference>
<accession>A0ABR8CHY9</accession>
<reference evidence="5 6" key="1">
    <citation type="journal article" date="2020" name="ISME J.">
        <title>Comparative genomics reveals insights into cyanobacterial evolution and habitat adaptation.</title>
        <authorList>
            <person name="Chen M.Y."/>
            <person name="Teng W.K."/>
            <person name="Zhao L."/>
            <person name="Hu C.X."/>
            <person name="Zhou Y.K."/>
            <person name="Han B.P."/>
            <person name="Song L.R."/>
            <person name="Shu W.S."/>
        </authorList>
    </citation>
    <scope>NUCLEOTIDE SEQUENCE [LARGE SCALE GENOMIC DNA]</scope>
    <source>
        <strain evidence="5 6">FACHB-260</strain>
    </source>
</reference>
<evidence type="ECO:0000256" key="4">
    <source>
        <dbReference type="SAM" id="Phobius"/>
    </source>
</evidence>
<dbReference type="PANTHER" id="PTHR43747:SF5">
    <property type="entry name" value="FAD-BINDING DOMAIN-CONTAINING PROTEIN"/>
    <property type="match status" value="1"/>
</dbReference>
<keyword evidence="2" id="KW-0503">Monooxygenase</keyword>
<dbReference type="EMBL" id="JACJRF010000002">
    <property type="protein sequence ID" value="MBD2342817.1"/>
    <property type="molecule type" value="Genomic_DNA"/>
</dbReference>
<proteinExistence type="inferred from homology"/>
<evidence type="ECO:0000313" key="6">
    <source>
        <dbReference type="Proteomes" id="UP000607281"/>
    </source>
</evidence>
<dbReference type="InterPro" id="IPR050816">
    <property type="entry name" value="Flavin-dep_Halogenase_NPB"/>
</dbReference>
<dbReference type="PANTHER" id="PTHR43747">
    <property type="entry name" value="FAD-BINDING PROTEIN"/>
    <property type="match status" value="1"/>
</dbReference>
<keyword evidence="6" id="KW-1185">Reference proteome</keyword>
<feature type="transmembrane region" description="Helical" evidence="4">
    <location>
        <begin position="405"/>
        <end position="421"/>
    </location>
</feature>
<keyword evidence="4" id="KW-1133">Transmembrane helix</keyword>
<comment type="caution">
    <text evidence="5">The sequence shown here is derived from an EMBL/GenBank/DDBJ whole genome shotgun (WGS) entry which is preliminary data.</text>
</comment>
<evidence type="ECO:0000256" key="2">
    <source>
        <dbReference type="ARBA" id="ARBA00023033"/>
    </source>
</evidence>